<accession>A0A0J6IMY7</accession>
<dbReference type="EMBL" id="JYLF01000005">
    <property type="protein sequence ID" value="KMN13349.1"/>
    <property type="molecule type" value="Genomic_DNA"/>
</dbReference>
<protein>
    <submittedName>
        <fullName evidence="1">Uncharacterized protein</fullName>
    </submittedName>
</protein>
<dbReference type="AlphaFoldDB" id="A0A0J6IMY7"/>
<sequence>MGSSKQDHFAVIARQVEQLRESIQVLEQDESLGRHSLRGGQTVDEHQTIHQAFDELDQAVNHVSDVLMALAEAVNRVPKL</sequence>
<comment type="caution">
    <text evidence="1">The sequence shown here is derived from an EMBL/GenBank/DDBJ whole genome shotgun (WGS) entry which is preliminary data.</text>
</comment>
<evidence type="ECO:0000313" key="1">
    <source>
        <dbReference type="EMBL" id="KMN13349.1"/>
    </source>
</evidence>
<name>A0A0J6IMY7_9PSED</name>
<proteinExistence type="predicted"/>
<gene>
    <name evidence="1" type="ORF">TU86_14940</name>
</gene>
<reference evidence="1 2" key="1">
    <citation type="submission" date="2015-02" db="EMBL/GenBank/DDBJ databases">
        <title>Pseudomonas helleri sp. nov. and Pseudomonas weihenstephanensis sp. nov., isolated from raw cows milk.</title>
        <authorList>
            <person name="von Neubeck M."/>
            <person name="Huptas C."/>
            <person name="Wenning M."/>
            <person name="Scherer S."/>
        </authorList>
    </citation>
    <scope>NUCLEOTIDE SEQUENCE [LARGE SCALE GENOMIC DNA]</scope>
    <source>
        <strain evidence="1 2">DSM 29166</strain>
    </source>
</reference>
<dbReference type="PATRIC" id="fig|1608994.3.peg.3657"/>
<evidence type="ECO:0000313" key="2">
    <source>
        <dbReference type="Proteomes" id="UP000036325"/>
    </source>
</evidence>
<dbReference type="RefSeq" id="WP_048365075.1">
    <property type="nucleotide sequence ID" value="NZ_JYLF01000005.1"/>
</dbReference>
<dbReference type="Proteomes" id="UP000036325">
    <property type="component" value="Unassembled WGS sequence"/>
</dbReference>
<organism evidence="1 2">
    <name type="scientific">Pseudomonas weihenstephanensis</name>
    <dbReference type="NCBI Taxonomy" id="1608994"/>
    <lineage>
        <taxon>Bacteria</taxon>
        <taxon>Pseudomonadati</taxon>
        <taxon>Pseudomonadota</taxon>
        <taxon>Gammaproteobacteria</taxon>
        <taxon>Pseudomonadales</taxon>
        <taxon>Pseudomonadaceae</taxon>
        <taxon>Pseudomonas</taxon>
    </lineage>
</organism>